<comment type="caution">
    <text evidence="2">The sequence shown here is derived from an EMBL/GenBank/DDBJ whole genome shotgun (WGS) entry which is preliminary data.</text>
</comment>
<dbReference type="GeneID" id="30156536"/>
<evidence type="ECO:0000313" key="2">
    <source>
        <dbReference type="EMBL" id="ODN76566.1"/>
    </source>
</evidence>
<dbReference type="STRING" id="1295533.A0A1E3HLI0"/>
<feature type="compositionally biased region" description="Acidic residues" evidence="1">
    <location>
        <begin position="38"/>
        <end position="47"/>
    </location>
</feature>
<name>A0A1E3HLI0_9TREE</name>
<organism evidence="2 3">
    <name type="scientific">Cryptococcus amylolentus CBS 6039</name>
    <dbReference type="NCBI Taxonomy" id="1295533"/>
    <lineage>
        <taxon>Eukaryota</taxon>
        <taxon>Fungi</taxon>
        <taxon>Dikarya</taxon>
        <taxon>Basidiomycota</taxon>
        <taxon>Agaricomycotina</taxon>
        <taxon>Tremellomycetes</taxon>
        <taxon>Tremellales</taxon>
        <taxon>Cryptococcaceae</taxon>
        <taxon>Cryptococcus</taxon>
    </lineage>
</organism>
<dbReference type="Proteomes" id="UP000094065">
    <property type="component" value="Unassembled WGS sequence"/>
</dbReference>
<sequence length="138" mass="14958">MSEDTASSASSSAPSSPSPSDLSHFSDYSDSSRNSSDSESDSDSDSDDVPRAFKDLPIEFDSALLERDLSKYVPPGCAALTRPVWPDTGFVGEYYQPVASFLNSTLDVAREAYERSDKEVEYCALDFLFTKAIPMGGV</sequence>
<feature type="compositionally biased region" description="Low complexity" evidence="1">
    <location>
        <begin position="1"/>
        <end position="37"/>
    </location>
</feature>
<dbReference type="AlphaFoldDB" id="A0A1E3HLI0"/>
<keyword evidence="3" id="KW-1185">Reference proteome</keyword>
<evidence type="ECO:0000313" key="3">
    <source>
        <dbReference type="Proteomes" id="UP000094065"/>
    </source>
</evidence>
<dbReference type="EMBL" id="AWGJ01000008">
    <property type="protein sequence ID" value="ODN76566.1"/>
    <property type="molecule type" value="Genomic_DNA"/>
</dbReference>
<gene>
    <name evidence="2" type="ORF">L202_05227</name>
</gene>
<proteinExistence type="predicted"/>
<evidence type="ECO:0000256" key="1">
    <source>
        <dbReference type="SAM" id="MobiDB-lite"/>
    </source>
</evidence>
<accession>A0A1E3HLI0</accession>
<dbReference type="RefSeq" id="XP_018991940.1">
    <property type="nucleotide sequence ID" value="XM_019139449.1"/>
</dbReference>
<reference evidence="2 3" key="1">
    <citation type="submission" date="2016-06" db="EMBL/GenBank/DDBJ databases">
        <title>Evolution of pathogenesis and genome organization in the Tremellales.</title>
        <authorList>
            <person name="Cuomo C."/>
            <person name="Litvintseva A."/>
            <person name="Heitman J."/>
            <person name="Chen Y."/>
            <person name="Sun S."/>
            <person name="Springer D."/>
            <person name="Dromer F."/>
            <person name="Young S."/>
            <person name="Zeng Q."/>
            <person name="Chapman S."/>
            <person name="Gujja S."/>
            <person name="Saif S."/>
            <person name="Birren B."/>
        </authorList>
    </citation>
    <scope>NUCLEOTIDE SEQUENCE [LARGE SCALE GENOMIC DNA]</scope>
    <source>
        <strain evidence="2 3">CBS 6039</strain>
    </source>
</reference>
<feature type="region of interest" description="Disordered" evidence="1">
    <location>
        <begin position="1"/>
        <end position="51"/>
    </location>
</feature>
<protein>
    <submittedName>
        <fullName evidence="2">Uncharacterized protein</fullName>
    </submittedName>
</protein>